<dbReference type="Gene3D" id="3.30.360.10">
    <property type="entry name" value="Dihydrodipicolinate Reductase, domain 2"/>
    <property type="match status" value="1"/>
</dbReference>
<evidence type="ECO:0000256" key="1">
    <source>
        <dbReference type="ARBA" id="ARBA00010928"/>
    </source>
</evidence>
<dbReference type="InterPro" id="IPR050984">
    <property type="entry name" value="Gfo/Idh/MocA_domain"/>
</dbReference>
<dbReference type="PANTHER" id="PTHR22604">
    <property type="entry name" value="OXIDOREDUCTASES"/>
    <property type="match status" value="1"/>
</dbReference>
<evidence type="ECO:0000259" key="4">
    <source>
        <dbReference type="Pfam" id="PF22725"/>
    </source>
</evidence>
<dbReference type="Proteomes" id="UP000019402">
    <property type="component" value="Unassembled WGS sequence"/>
</dbReference>
<organism evidence="5 6">
    <name type="scientific">Saccharicrinis fermentans DSM 9555 = JCM 21142</name>
    <dbReference type="NCBI Taxonomy" id="869213"/>
    <lineage>
        <taxon>Bacteria</taxon>
        <taxon>Pseudomonadati</taxon>
        <taxon>Bacteroidota</taxon>
        <taxon>Bacteroidia</taxon>
        <taxon>Marinilabiliales</taxon>
        <taxon>Marinilabiliaceae</taxon>
        <taxon>Saccharicrinis</taxon>
    </lineage>
</organism>
<dbReference type="STRING" id="869213.GCA_000517085_03454"/>
<dbReference type="Gene3D" id="3.40.50.720">
    <property type="entry name" value="NAD(P)-binding Rossmann-like Domain"/>
    <property type="match status" value="1"/>
</dbReference>
<proteinExistence type="inferred from homology"/>
<feature type="domain" description="GFO/IDH/MocA-like oxidoreductase" evidence="4">
    <location>
        <begin position="134"/>
        <end position="248"/>
    </location>
</feature>
<sequence>MKKLKIGVLGVSNHLTKRIVLPLQNTTHCELYAIASRNAKKADLFAKEFGIPKVHNSYEHLLQDPDIDFVYIPLPNHLHLEWIKKAAMAKKHILCEKPLALNAKEAQECADLASKQDVKLMESFMYKFHPLWIHAKNTIRTNQLGKLMYINASFAYNNPAPDNIRNKKDFGGGALMDIGCYAISASRFIIGKEPSQVISIHEKHAEFGTDVLSSAILDFKGTHACYTVSTLSHANQFVEIIGSAGRIRIEIPFNTYVDTRAAITISTGQGERTVTFDVCDQYGLMFDAFAKSIMDAKTSPVEPEDAVYNMKVIDAVFKSSETHHWEKVNQ</sequence>
<comment type="caution">
    <text evidence="5">The sequence shown here is derived from an EMBL/GenBank/DDBJ whole genome shotgun (WGS) entry which is preliminary data.</text>
</comment>
<name>W7YIN9_9BACT</name>
<accession>W7YIN9</accession>
<evidence type="ECO:0000259" key="3">
    <source>
        <dbReference type="Pfam" id="PF01408"/>
    </source>
</evidence>
<dbReference type="Pfam" id="PF01408">
    <property type="entry name" value="GFO_IDH_MocA"/>
    <property type="match status" value="1"/>
</dbReference>
<dbReference type="PANTHER" id="PTHR22604:SF105">
    <property type="entry name" value="TRANS-1,2-DIHYDROBENZENE-1,2-DIOL DEHYDROGENASE"/>
    <property type="match status" value="1"/>
</dbReference>
<dbReference type="Pfam" id="PF22725">
    <property type="entry name" value="GFO_IDH_MocA_C3"/>
    <property type="match status" value="1"/>
</dbReference>
<keyword evidence="6" id="KW-1185">Reference proteome</keyword>
<dbReference type="RefSeq" id="WP_027472864.1">
    <property type="nucleotide sequence ID" value="NZ_BAMD01000009.1"/>
</dbReference>
<protein>
    <submittedName>
        <fullName evidence="5">Glucose-fructose oxidoreductase</fullName>
    </submittedName>
</protein>
<dbReference type="eggNOG" id="COG0673">
    <property type="taxonomic scope" value="Bacteria"/>
</dbReference>
<gene>
    <name evidence="5" type="ORF">JCM21142_31038</name>
</gene>
<dbReference type="SUPFAM" id="SSF55347">
    <property type="entry name" value="Glyceraldehyde-3-phosphate dehydrogenase-like, C-terminal domain"/>
    <property type="match status" value="1"/>
</dbReference>
<dbReference type="AlphaFoldDB" id="W7YIN9"/>
<comment type="similarity">
    <text evidence="1">Belongs to the Gfo/Idh/MocA family.</text>
</comment>
<dbReference type="GO" id="GO:0016491">
    <property type="term" value="F:oxidoreductase activity"/>
    <property type="evidence" value="ECO:0007669"/>
    <property type="project" value="UniProtKB-KW"/>
</dbReference>
<evidence type="ECO:0000256" key="2">
    <source>
        <dbReference type="ARBA" id="ARBA00023002"/>
    </source>
</evidence>
<evidence type="ECO:0000313" key="6">
    <source>
        <dbReference type="Proteomes" id="UP000019402"/>
    </source>
</evidence>
<feature type="domain" description="Gfo/Idh/MocA-like oxidoreductase N-terminal" evidence="3">
    <location>
        <begin position="4"/>
        <end position="122"/>
    </location>
</feature>
<evidence type="ECO:0000313" key="5">
    <source>
        <dbReference type="EMBL" id="GAF02404.1"/>
    </source>
</evidence>
<dbReference type="InterPro" id="IPR055170">
    <property type="entry name" value="GFO_IDH_MocA-like_dom"/>
</dbReference>
<dbReference type="OrthoDB" id="9795543at2"/>
<dbReference type="GO" id="GO:0000166">
    <property type="term" value="F:nucleotide binding"/>
    <property type="evidence" value="ECO:0007669"/>
    <property type="project" value="InterPro"/>
</dbReference>
<dbReference type="SUPFAM" id="SSF51735">
    <property type="entry name" value="NAD(P)-binding Rossmann-fold domains"/>
    <property type="match status" value="1"/>
</dbReference>
<reference evidence="5 6" key="1">
    <citation type="journal article" date="2014" name="Genome Announc.">
        <title>Draft Genome Sequence of Cytophaga fermentans JCM 21142T, a Facultative Anaerobe Isolated from Marine Mud.</title>
        <authorList>
            <person name="Starns D."/>
            <person name="Oshima K."/>
            <person name="Suda W."/>
            <person name="Iino T."/>
            <person name="Yuki M."/>
            <person name="Inoue J."/>
            <person name="Kitamura K."/>
            <person name="Iida T."/>
            <person name="Darby A."/>
            <person name="Hattori M."/>
            <person name="Ohkuma M."/>
        </authorList>
    </citation>
    <scope>NUCLEOTIDE SEQUENCE [LARGE SCALE GENOMIC DNA]</scope>
    <source>
        <strain evidence="5 6">JCM 21142</strain>
    </source>
</reference>
<dbReference type="InterPro" id="IPR036291">
    <property type="entry name" value="NAD(P)-bd_dom_sf"/>
</dbReference>
<dbReference type="InterPro" id="IPR000683">
    <property type="entry name" value="Gfo/Idh/MocA-like_OxRdtase_N"/>
</dbReference>
<dbReference type="EMBL" id="BAMD01000009">
    <property type="protein sequence ID" value="GAF02404.1"/>
    <property type="molecule type" value="Genomic_DNA"/>
</dbReference>
<keyword evidence="2" id="KW-0560">Oxidoreductase</keyword>